<organism evidence="3 4">
    <name type="scientific">Operophtera brumata</name>
    <name type="common">Winter moth</name>
    <name type="synonym">Phalaena brumata</name>
    <dbReference type="NCBI Taxonomy" id="104452"/>
    <lineage>
        <taxon>Eukaryota</taxon>
        <taxon>Metazoa</taxon>
        <taxon>Ecdysozoa</taxon>
        <taxon>Arthropoda</taxon>
        <taxon>Hexapoda</taxon>
        <taxon>Insecta</taxon>
        <taxon>Pterygota</taxon>
        <taxon>Neoptera</taxon>
        <taxon>Endopterygota</taxon>
        <taxon>Lepidoptera</taxon>
        <taxon>Glossata</taxon>
        <taxon>Ditrysia</taxon>
        <taxon>Geometroidea</taxon>
        <taxon>Geometridae</taxon>
        <taxon>Larentiinae</taxon>
        <taxon>Operophtera</taxon>
    </lineage>
</organism>
<dbReference type="PANTHER" id="PTHR13234:SF68">
    <property type="entry name" value="GH19763P"/>
    <property type="match status" value="1"/>
</dbReference>
<comment type="similarity">
    <text evidence="1">Belongs to the GILT family.</text>
</comment>
<dbReference type="PANTHER" id="PTHR13234">
    <property type="entry name" value="GAMMA-INTERFERON INDUCIBLE LYSOSOMAL THIOL REDUCTASE GILT"/>
    <property type="match status" value="1"/>
</dbReference>
<dbReference type="EMBL" id="JTDY01000712">
    <property type="protein sequence ID" value="KOB76127.1"/>
    <property type="molecule type" value="Genomic_DNA"/>
</dbReference>
<keyword evidence="2" id="KW-0325">Glycoprotein</keyword>
<evidence type="ECO:0000256" key="1">
    <source>
        <dbReference type="ARBA" id="ARBA00005679"/>
    </source>
</evidence>
<proteinExistence type="inferred from homology"/>
<keyword evidence="4" id="KW-1185">Reference proteome</keyword>
<sequence>MTVGYGYGGAMATVAMYYEALCPSCRQFDSSVFKQTVLELVPDLDIHLCPYGNAKTIDNGFGGYEFVSQHGPAETYGNKLHACAIDVLQNITAAVVYNACLMDLSQAGRGSDDAAADMAIKQCAKADRGSQLLKYYGDESKKADINHVPTVLVNGVPVSTGNFKEEVYKAVY</sequence>
<evidence type="ECO:0000256" key="2">
    <source>
        <dbReference type="ARBA" id="ARBA00023180"/>
    </source>
</evidence>
<evidence type="ECO:0000313" key="3">
    <source>
        <dbReference type="EMBL" id="KOB76127.1"/>
    </source>
</evidence>
<dbReference type="Gene3D" id="3.40.30.10">
    <property type="entry name" value="Glutaredoxin"/>
    <property type="match status" value="1"/>
</dbReference>
<dbReference type="AlphaFoldDB" id="A0A0L7LL13"/>
<name>A0A0L7LL13_OPEBR</name>
<protein>
    <submittedName>
        <fullName evidence="3">Legumaturain</fullName>
    </submittedName>
</protein>
<comment type="caution">
    <text evidence="3">The sequence shown here is derived from an EMBL/GenBank/DDBJ whole genome shotgun (WGS) entry which is preliminary data.</text>
</comment>
<dbReference type="Proteomes" id="UP000037510">
    <property type="component" value="Unassembled WGS sequence"/>
</dbReference>
<dbReference type="SUPFAM" id="SSF52833">
    <property type="entry name" value="Thioredoxin-like"/>
    <property type="match status" value="1"/>
</dbReference>
<accession>A0A0L7LL13</accession>
<evidence type="ECO:0000313" key="4">
    <source>
        <dbReference type="Proteomes" id="UP000037510"/>
    </source>
</evidence>
<dbReference type="InterPro" id="IPR004911">
    <property type="entry name" value="Interferon-induced_GILT"/>
</dbReference>
<dbReference type="GO" id="GO:0016671">
    <property type="term" value="F:oxidoreductase activity, acting on a sulfur group of donors, disulfide as acceptor"/>
    <property type="evidence" value="ECO:0007669"/>
    <property type="project" value="InterPro"/>
</dbReference>
<reference evidence="3 4" key="1">
    <citation type="journal article" date="2015" name="Genome Biol. Evol.">
        <title>The genome of winter moth (Operophtera brumata) provides a genomic perspective on sexual dimorphism and phenology.</title>
        <authorList>
            <person name="Derks M.F."/>
            <person name="Smit S."/>
            <person name="Salis L."/>
            <person name="Schijlen E."/>
            <person name="Bossers A."/>
            <person name="Mateman C."/>
            <person name="Pijl A.S."/>
            <person name="de Ridder D."/>
            <person name="Groenen M.A."/>
            <person name="Visser M.E."/>
            <person name="Megens H.J."/>
        </authorList>
    </citation>
    <scope>NUCLEOTIDE SEQUENCE [LARGE SCALE GENOMIC DNA]</scope>
    <source>
        <strain evidence="3">WM2013NL</strain>
        <tissue evidence="3">Head and thorax</tissue>
    </source>
</reference>
<gene>
    <name evidence="3" type="ORF">OBRU01_05403</name>
</gene>
<dbReference type="STRING" id="104452.A0A0L7LL13"/>
<dbReference type="Pfam" id="PF03227">
    <property type="entry name" value="GILT"/>
    <property type="match status" value="1"/>
</dbReference>
<dbReference type="InterPro" id="IPR036249">
    <property type="entry name" value="Thioredoxin-like_sf"/>
</dbReference>